<proteinExistence type="predicted"/>
<comment type="caution">
    <text evidence="2">The sequence shown here is derived from an EMBL/GenBank/DDBJ whole genome shotgun (WGS) entry which is preliminary data.</text>
</comment>
<dbReference type="AlphaFoldDB" id="A0A3N0XTE4"/>
<evidence type="ECO:0000313" key="3">
    <source>
        <dbReference type="Proteomes" id="UP000281406"/>
    </source>
</evidence>
<gene>
    <name evidence="2" type="ORF">DPX16_17985</name>
</gene>
<protein>
    <submittedName>
        <fullName evidence="2">Uncharacterized protein</fullName>
    </submittedName>
</protein>
<feature type="region of interest" description="Disordered" evidence="1">
    <location>
        <begin position="45"/>
        <end position="161"/>
    </location>
</feature>
<evidence type="ECO:0000313" key="2">
    <source>
        <dbReference type="EMBL" id="ROJ33163.1"/>
    </source>
</evidence>
<feature type="region of interest" description="Disordered" evidence="1">
    <location>
        <begin position="1"/>
        <end position="24"/>
    </location>
</feature>
<accession>A0A3N0XTE4</accession>
<reference evidence="2 3" key="1">
    <citation type="submission" date="2018-10" db="EMBL/GenBank/DDBJ databases">
        <title>Genome assembly for a Yunnan-Guizhou Plateau 3E fish, Anabarilius grahami (Regan), and its evolutionary and genetic applications.</title>
        <authorList>
            <person name="Jiang W."/>
        </authorList>
    </citation>
    <scope>NUCLEOTIDE SEQUENCE [LARGE SCALE GENOMIC DNA]</scope>
    <source>
        <strain evidence="2">AG-KIZ</strain>
        <tissue evidence="2">Muscle</tissue>
    </source>
</reference>
<dbReference type="EMBL" id="RJVU01061675">
    <property type="protein sequence ID" value="ROJ33163.1"/>
    <property type="molecule type" value="Genomic_DNA"/>
</dbReference>
<dbReference type="Proteomes" id="UP000281406">
    <property type="component" value="Unassembled WGS sequence"/>
</dbReference>
<feature type="compositionally biased region" description="Basic and acidic residues" evidence="1">
    <location>
        <begin position="45"/>
        <end position="54"/>
    </location>
</feature>
<sequence>MDAISCDRAGRSENPDGAEETWNQGEQMELMALGTEAEVRTWKTMVEPEQKQSWREGGPGGVEGMEGRGAARGQESHGGNRMMPDQGEDGGMREPGGTSGMMVVTREHGAKAKLMGRRTEVESGARWLEAETEDPHIKMELGTGRTDPHHYMKPTEDESRE</sequence>
<evidence type="ECO:0000256" key="1">
    <source>
        <dbReference type="SAM" id="MobiDB-lite"/>
    </source>
</evidence>
<name>A0A3N0XTE4_ANAGA</name>
<keyword evidence="3" id="KW-1185">Reference proteome</keyword>
<feature type="compositionally biased region" description="Basic and acidic residues" evidence="1">
    <location>
        <begin position="146"/>
        <end position="161"/>
    </location>
</feature>
<organism evidence="2 3">
    <name type="scientific">Anabarilius grahami</name>
    <name type="common">Kanglang fish</name>
    <name type="synonym">Barilius grahami</name>
    <dbReference type="NCBI Taxonomy" id="495550"/>
    <lineage>
        <taxon>Eukaryota</taxon>
        <taxon>Metazoa</taxon>
        <taxon>Chordata</taxon>
        <taxon>Craniata</taxon>
        <taxon>Vertebrata</taxon>
        <taxon>Euteleostomi</taxon>
        <taxon>Actinopterygii</taxon>
        <taxon>Neopterygii</taxon>
        <taxon>Teleostei</taxon>
        <taxon>Ostariophysi</taxon>
        <taxon>Cypriniformes</taxon>
        <taxon>Xenocyprididae</taxon>
        <taxon>Xenocypridinae</taxon>
        <taxon>Xenocypridinae incertae sedis</taxon>
        <taxon>Anabarilius</taxon>
    </lineage>
</organism>